<reference evidence="1" key="1">
    <citation type="submission" date="2018-05" db="EMBL/GenBank/DDBJ databases">
        <title>Draft genome of Mucuna pruriens seed.</title>
        <authorList>
            <person name="Nnadi N.E."/>
            <person name="Vos R."/>
            <person name="Hasami M.H."/>
            <person name="Devisetty U.K."/>
            <person name="Aguiy J.C."/>
        </authorList>
    </citation>
    <scope>NUCLEOTIDE SEQUENCE [LARGE SCALE GENOMIC DNA]</scope>
    <source>
        <strain evidence="1">JCA_2017</strain>
    </source>
</reference>
<protein>
    <submittedName>
        <fullName evidence="1">Uncharacterized protein</fullName>
    </submittedName>
</protein>
<proteinExistence type="predicted"/>
<evidence type="ECO:0000313" key="1">
    <source>
        <dbReference type="EMBL" id="RDX74350.1"/>
    </source>
</evidence>
<dbReference type="Proteomes" id="UP000257109">
    <property type="component" value="Unassembled WGS sequence"/>
</dbReference>
<organism evidence="1 2">
    <name type="scientific">Mucuna pruriens</name>
    <name type="common">Velvet bean</name>
    <name type="synonym">Dolichos pruriens</name>
    <dbReference type="NCBI Taxonomy" id="157652"/>
    <lineage>
        <taxon>Eukaryota</taxon>
        <taxon>Viridiplantae</taxon>
        <taxon>Streptophyta</taxon>
        <taxon>Embryophyta</taxon>
        <taxon>Tracheophyta</taxon>
        <taxon>Spermatophyta</taxon>
        <taxon>Magnoliopsida</taxon>
        <taxon>eudicotyledons</taxon>
        <taxon>Gunneridae</taxon>
        <taxon>Pentapetalae</taxon>
        <taxon>rosids</taxon>
        <taxon>fabids</taxon>
        <taxon>Fabales</taxon>
        <taxon>Fabaceae</taxon>
        <taxon>Papilionoideae</taxon>
        <taxon>50 kb inversion clade</taxon>
        <taxon>NPAAA clade</taxon>
        <taxon>indigoferoid/millettioid clade</taxon>
        <taxon>Phaseoleae</taxon>
        <taxon>Mucuna</taxon>
    </lineage>
</organism>
<feature type="non-terminal residue" evidence="1">
    <location>
        <position position="1"/>
    </location>
</feature>
<accession>A0A371F7T0</accession>
<dbReference type="AlphaFoldDB" id="A0A371F7T0"/>
<sequence>MTHQRPPQASKGIPCGLLHNEAVGDIRGLHQNEGISIFPGWSSERLAVSSASALQHLGRHEARIPGEVLCGIQNCVHPEKNMWYKTAFRRNST</sequence>
<keyword evidence="2" id="KW-1185">Reference proteome</keyword>
<evidence type="ECO:0000313" key="2">
    <source>
        <dbReference type="Proteomes" id="UP000257109"/>
    </source>
</evidence>
<gene>
    <name evidence="1" type="ORF">CR513_45921</name>
</gene>
<comment type="caution">
    <text evidence="1">The sequence shown here is derived from an EMBL/GenBank/DDBJ whole genome shotgun (WGS) entry which is preliminary data.</text>
</comment>
<name>A0A371F7T0_MUCPR</name>
<dbReference type="EMBL" id="QJKJ01010206">
    <property type="protein sequence ID" value="RDX74350.1"/>
    <property type="molecule type" value="Genomic_DNA"/>
</dbReference>